<dbReference type="AlphaFoldDB" id="A0A9D1IAI7"/>
<accession>A0A9D1IAI7</accession>
<dbReference type="Proteomes" id="UP000824072">
    <property type="component" value="Unassembled WGS sequence"/>
</dbReference>
<evidence type="ECO:0000313" key="2">
    <source>
        <dbReference type="Proteomes" id="UP000824072"/>
    </source>
</evidence>
<protein>
    <submittedName>
        <fullName evidence="1">Uncharacterized protein</fullName>
    </submittedName>
</protein>
<evidence type="ECO:0000313" key="1">
    <source>
        <dbReference type="EMBL" id="HIU33106.1"/>
    </source>
</evidence>
<dbReference type="EMBL" id="DVMU01000022">
    <property type="protein sequence ID" value="HIU33106.1"/>
    <property type="molecule type" value="Genomic_DNA"/>
</dbReference>
<organism evidence="1 2">
    <name type="scientific">Candidatus Pullichristensenella excrementigallinarum</name>
    <dbReference type="NCBI Taxonomy" id="2840907"/>
    <lineage>
        <taxon>Bacteria</taxon>
        <taxon>Bacillati</taxon>
        <taxon>Bacillota</taxon>
        <taxon>Clostridia</taxon>
        <taxon>Candidatus Pullichristensenella</taxon>
    </lineage>
</organism>
<reference evidence="1" key="1">
    <citation type="submission" date="2020-10" db="EMBL/GenBank/DDBJ databases">
        <authorList>
            <person name="Gilroy R."/>
        </authorList>
    </citation>
    <scope>NUCLEOTIDE SEQUENCE</scope>
    <source>
        <strain evidence="1">ChiHcec3-11533</strain>
    </source>
</reference>
<name>A0A9D1IAI7_9FIRM</name>
<gene>
    <name evidence="1" type="ORF">IAB02_00955</name>
</gene>
<proteinExistence type="predicted"/>
<feature type="non-terminal residue" evidence="1">
    <location>
        <position position="335"/>
    </location>
</feature>
<reference evidence="1" key="2">
    <citation type="journal article" date="2021" name="PeerJ">
        <title>Extensive microbial diversity within the chicken gut microbiome revealed by metagenomics and culture.</title>
        <authorList>
            <person name="Gilroy R."/>
            <person name="Ravi A."/>
            <person name="Getino M."/>
            <person name="Pursley I."/>
            <person name="Horton D.L."/>
            <person name="Alikhan N.F."/>
            <person name="Baker D."/>
            <person name="Gharbi K."/>
            <person name="Hall N."/>
            <person name="Watson M."/>
            <person name="Adriaenssens E.M."/>
            <person name="Foster-Nyarko E."/>
            <person name="Jarju S."/>
            <person name="Secka A."/>
            <person name="Antonio M."/>
            <person name="Oren A."/>
            <person name="Chaudhuri R.R."/>
            <person name="La Ragione R."/>
            <person name="Hildebrand F."/>
            <person name="Pallen M.J."/>
        </authorList>
    </citation>
    <scope>NUCLEOTIDE SEQUENCE</scope>
    <source>
        <strain evidence="1">ChiHcec3-11533</strain>
    </source>
</reference>
<comment type="caution">
    <text evidence="1">The sequence shown here is derived from an EMBL/GenBank/DDBJ whole genome shotgun (WGS) entry which is preliminary data.</text>
</comment>
<sequence>MNNHVTLLEVKSRLEEQGIAYEILEVGNGMKLLLTQRGARAIGPFLGEEGESVFWLNKAFKDADAFARFVGEGAWNLGGERLWLQPELRLFCEAPEKFDIDYIVQPGIDPGNWEIERTQKRIVLRQDTEFKALDNGTTKRCLIERAYWPAENPLRYAACDGLKNVTYYGFFQHIDLVDKTPENPVRLEPWLLTQMTPGGTVIVPYFGNFSYDDYYEPVGDLLDDHPGFDGLSYAELQATGYTKYKVAFKSATTFGRMAHLQKAGDFWRLMIRNYYNDPSLAYGGEPWKRVGELGTSTYFYNDNGLSGGFLEFENACTPVDDETHRSSSDTSLWFF</sequence>